<organism evidence="1 2">
    <name type="scientific">Cerrena zonata</name>
    <dbReference type="NCBI Taxonomy" id="2478898"/>
    <lineage>
        <taxon>Eukaryota</taxon>
        <taxon>Fungi</taxon>
        <taxon>Dikarya</taxon>
        <taxon>Basidiomycota</taxon>
        <taxon>Agaricomycotina</taxon>
        <taxon>Agaricomycetes</taxon>
        <taxon>Polyporales</taxon>
        <taxon>Cerrenaceae</taxon>
        <taxon>Cerrena</taxon>
    </lineage>
</organism>
<gene>
    <name evidence="1" type="ORF">QCA50_003324</name>
</gene>
<protein>
    <submittedName>
        <fullName evidence="1">Uncharacterized protein</fullName>
    </submittedName>
</protein>
<sequence>MVQVHEVENVVIGDPLKSKRMYVIDQSERRCFQNWLCDPSVTNVCTTLLVPNDVLSLVPDVPKGLAVDGASVQNSEIIPLTNDFHD</sequence>
<reference evidence="1 2" key="1">
    <citation type="submission" date="2022-09" db="EMBL/GenBank/DDBJ databases">
        <authorList>
            <person name="Palmer J.M."/>
        </authorList>
    </citation>
    <scope>NUCLEOTIDE SEQUENCE [LARGE SCALE GENOMIC DNA]</scope>
    <source>
        <strain evidence="1 2">DSM 7382</strain>
    </source>
</reference>
<evidence type="ECO:0000313" key="2">
    <source>
        <dbReference type="Proteomes" id="UP001385951"/>
    </source>
</evidence>
<evidence type="ECO:0000313" key="1">
    <source>
        <dbReference type="EMBL" id="KAK7693752.1"/>
    </source>
</evidence>
<dbReference type="Proteomes" id="UP001385951">
    <property type="component" value="Unassembled WGS sequence"/>
</dbReference>
<dbReference type="AlphaFoldDB" id="A0AAW0GPC7"/>
<dbReference type="EMBL" id="JASBNA010000003">
    <property type="protein sequence ID" value="KAK7693752.1"/>
    <property type="molecule type" value="Genomic_DNA"/>
</dbReference>
<name>A0AAW0GPC7_9APHY</name>
<comment type="caution">
    <text evidence="1">The sequence shown here is derived from an EMBL/GenBank/DDBJ whole genome shotgun (WGS) entry which is preliminary data.</text>
</comment>
<accession>A0AAW0GPC7</accession>
<keyword evidence="2" id="KW-1185">Reference proteome</keyword>
<proteinExistence type="predicted"/>